<evidence type="ECO:0000259" key="1">
    <source>
        <dbReference type="Pfam" id="PF16778"/>
    </source>
</evidence>
<proteinExistence type="predicted"/>
<gene>
    <name evidence="2" type="ORF">KH389_06525</name>
</gene>
<dbReference type="EMBL" id="CP074676">
    <property type="protein sequence ID" value="QVL20235.1"/>
    <property type="molecule type" value="Genomic_DNA"/>
</dbReference>
<dbReference type="Pfam" id="PF16778">
    <property type="entry name" value="Phage_tail_APC"/>
    <property type="match status" value="1"/>
</dbReference>
<dbReference type="Proteomes" id="UP000678154">
    <property type="component" value="Chromosome"/>
</dbReference>
<dbReference type="InterPro" id="IPR031893">
    <property type="entry name" value="Phage_tail_APC"/>
</dbReference>
<keyword evidence="3" id="KW-1185">Reference proteome</keyword>
<name>A0ABX8DXY4_9PSED</name>
<organism evidence="2 3">
    <name type="scientific">Pseudomonas qingdaonensis</name>
    <dbReference type="NCBI Taxonomy" id="2056231"/>
    <lineage>
        <taxon>Bacteria</taxon>
        <taxon>Pseudomonadati</taxon>
        <taxon>Pseudomonadota</taxon>
        <taxon>Gammaproteobacteria</taxon>
        <taxon>Pseudomonadales</taxon>
        <taxon>Pseudomonadaceae</taxon>
        <taxon>Pseudomonas</taxon>
    </lineage>
</organism>
<evidence type="ECO:0000313" key="3">
    <source>
        <dbReference type="Proteomes" id="UP000678154"/>
    </source>
</evidence>
<sequence>MWALVVGDKVIEVTPIDPVGRFHPALNWLPCAADVVPGFRLGDKGFEPAPEGDRIAAEREWRDAQVSGTEWLVNRHRDEQDMQLTTTLQAGQFADLLQYRQALRDWPQSELFPVSEHRPVPPPWLESMTP</sequence>
<protein>
    <recommendedName>
        <fullName evidence="1">Phage tail assembly chaperone-like domain-containing protein</fullName>
    </recommendedName>
</protein>
<reference evidence="2 3" key="1">
    <citation type="journal article" date="2016" name="J. Hazard. Mater.">
        <title>A newly isolated Pseudomonas putida S-1 strain for batch-mode-propanethiol degradation and continuous treatment of propanethiol-containing waste gas.</title>
        <authorList>
            <person name="Chen D.Z."/>
            <person name="Sun Y.M."/>
            <person name="Han L.M."/>
            <person name="Chen J."/>
            <person name="Ye J.X."/>
            <person name="Chen J.M."/>
        </authorList>
    </citation>
    <scope>NUCLEOTIDE SEQUENCE [LARGE SCALE GENOMIC DNA]</scope>
    <source>
        <strain evidence="2 3">S-1</strain>
    </source>
</reference>
<dbReference type="GeneID" id="87479888"/>
<feature type="domain" description="Phage tail assembly chaperone-like" evidence="1">
    <location>
        <begin position="56"/>
        <end position="122"/>
    </location>
</feature>
<dbReference type="RefSeq" id="WP_213607078.1">
    <property type="nucleotide sequence ID" value="NZ_CP074676.1"/>
</dbReference>
<accession>A0ABX8DXY4</accession>
<evidence type="ECO:0000313" key="2">
    <source>
        <dbReference type="EMBL" id="QVL20235.1"/>
    </source>
</evidence>